<evidence type="ECO:0000259" key="4">
    <source>
        <dbReference type="SMART" id="SM00903"/>
    </source>
</evidence>
<dbReference type="AlphaFoldDB" id="A0A923I7A5"/>
<comment type="similarity">
    <text evidence="3">Belongs to the flavoredoxin family.</text>
</comment>
<accession>A0A923I7A5</accession>
<dbReference type="InterPro" id="IPR012349">
    <property type="entry name" value="Split_barrel_FMN-bd"/>
</dbReference>
<dbReference type="Proteomes" id="UP000659630">
    <property type="component" value="Unassembled WGS sequence"/>
</dbReference>
<dbReference type="RefSeq" id="WP_186887987.1">
    <property type="nucleotide sequence ID" value="NZ_JACONZ010000003.1"/>
</dbReference>
<name>A0A923I7A5_9FIRM</name>
<comment type="cofactor">
    <cofactor evidence="1">
        <name>FMN</name>
        <dbReference type="ChEBI" id="CHEBI:58210"/>
    </cofactor>
</comment>
<evidence type="ECO:0000256" key="1">
    <source>
        <dbReference type="ARBA" id="ARBA00001917"/>
    </source>
</evidence>
<reference evidence="5" key="1">
    <citation type="submission" date="2020-08" db="EMBL/GenBank/DDBJ databases">
        <title>Genome public.</title>
        <authorList>
            <person name="Liu C."/>
            <person name="Sun Q."/>
        </authorList>
    </citation>
    <scope>NUCLEOTIDE SEQUENCE</scope>
    <source>
        <strain evidence="5">BX8</strain>
    </source>
</reference>
<sequence>MSKTTWRGGALLAPVPPALVSCGTLEQPAVLTVAWTGTLNTKPPRTYVSIRPERNSYPIIRQSGEFVINLAPASLARAVDLCGCKSGRAGDKFALAQLTPAAASAVAAPLVAECPVSLECRVFQVIPLGSHDMFLADIVAVDVEETLLDAAGRLRLDKADLLAYAHGEYFRLGGKVGSFGFSVRKKKKAKGKK</sequence>
<feature type="domain" description="Flavin reductase like" evidence="4">
    <location>
        <begin position="12"/>
        <end position="156"/>
    </location>
</feature>
<evidence type="ECO:0000256" key="3">
    <source>
        <dbReference type="ARBA" id="ARBA00038054"/>
    </source>
</evidence>
<dbReference type="PROSITE" id="PS51257">
    <property type="entry name" value="PROKAR_LIPOPROTEIN"/>
    <property type="match status" value="1"/>
</dbReference>
<comment type="caution">
    <text evidence="5">The sequence shown here is derived from an EMBL/GenBank/DDBJ whole genome shotgun (WGS) entry which is preliminary data.</text>
</comment>
<protein>
    <submittedName>
        <fullName evidence="5">Flavin reductase family protein</fullName>
    </submittedName>
</protein>
<dbReference type="Gene3D" id="2.30.110.10">
    <property type="entry name" value="Electron Transport, Fmn-binding Protein, Chain A"/>
    <property type="match status" value="1"/>
</dbReference>
<dbReference type="InterPro" id="IPR052174">
    <property type="entry name" value="Flavoredoxin"/>
</dbReference>
<evidence type="ECO:0000256" key="2">
    <source>
        <dbReference type="ARBA" id="ARBA00022630"/>
    </source>
</evidence>
<dbReference type="GO" id="GO:0010181">
    <property type="term" value="F:FMN binding"/>
    <property type="evidence" value="ECO:0007669"/>
    <property type="project" value="InterPro"/>
</dbReference>
<keyword evidence="6" id="KW-1185">Reference proteome</keyword>
<proteinExistence type="inferred from homology"/>
<dbReference type="SUPFAM" id="SSF50475">
    <property type="entry name" value="FMN-binding split barrel"/>
    <property type="match status" value="1"/>
</dbReference>
<dbReference type="InterPro" id="IPR002563">
    <property type="entry name" value="Flavin_Rdtase-like_dom"/>
</dbReference>
<evidence type="ECO:0000313" key="6">
    <source>
        <dbReference type="Proteomes" id="UP000659630"/>
    </source>
</evidence>
<dbReference type="GO" id="GO:0016646">
    <property type="term" value="F:oxidoreductase activity, acting on the CH-NH group of donors, NAD or NADP as acceptor"/>
    <property type="evidence" value="ECO:0007669"/>
    <property type="project" value="UniProtKB-ARBA"/>
</dbReference>
<evidence type="ECO:0000313" key="5">
    <source>
        <dbReference type="EMBL" id="MBC5581613.1"/>
    </source>
</evidence>
<dbReference type="Pfam" id="PF01613">
    <property type="entry name" value="Flavin_Reduct"/>
    <property type="match status" value="1"/>
</dbReference>
<organism evidence="5 6">
    <name type="scientific">Anaerofilum hominis</name>
    <dbReference type="NCBI Taxonomy" id="2763016"/>
    <lineage>
        <taxon>Bacteria</taxon>
        <taxon>Bacillati</taxon>
        <taxon>Bacillota</taxon>
        <taxon>Clostridia</taxon>
        <taxon>Eubacteriales</taxon>
        <taxon>Oscillospiraceae</taxon>
        <taxon>Anaerofilum</taxon>
    </lineage>
</organism>
<keyword evidence="2" id="KW-0285">Flavoprotein</keyword>
<gene>
    <name evidence="5" type="ORF">H8S23_08850</name>
</gene>
<dbReference type="PANTHER" id="PTHR43567:SF1">
    <property type="entry name" value="FLAVOREDOXIN"/>
    <property type="match status" value="1"/>
</dbReference>
<dbReference type="EMBL" id="JACONZ010000003">
    <property type="protein sequence ID" value="MBC5581613.1"/>
    <property type="molecule type" value="Genomic_DNA"/>
</dbReference>
<dbReference type="SMART" id="SM00903">
    <property type="entry name" value="Flavin_Reduct"/>
    <property type="match status" value="1"/>
</dbReference>
<dbReference type="PANTHER" id="PTHR43567">
    <property type="entry name" value="FLAVOREDOXIN-RELATED-RELATED"/>
    <property type="match status" value="1"/>
</dbReference>